<keyword evidence="4" id="KW-0276">Fatty acid metabolism</keyword>
<evidence type="ECO:0000259" key="9">
    <source>
        <dbReference type="Pfam" id="PF20791"/>
    </source>
</evidence>
<reference evidence="11" key="1">
    <citation type="submission" date="2019-02" db="EMBL/GenBank/DDBJ databases">
        <title>Isolation and identification of novel species under the genus Muribaculum.</title>
        <authorList>
            <person name="Miyake S."/>
            <person name="Ding Y."/>
            <person name="Low A."/>
            <person name="Soh M."/>
            <person name="Seedorf H."/>
        </authorList>
    </citation>
    <scope>NUCLEOTIDE SEQUENCE [LARGE SCALE GENOMIC DNA]</scope>
    <source>
        <strain evidence="11">H5</strain>
    </source>
</reference>
<feature type="domain" description="Acyl-ACP thioesterase-like C-terminal" evidence="9">
    <location>
        <begin position="156"/>
        <end position="223"/>
    </location>
</feature>
<comment type="similarity">
    <text evidence="1">Belongs to the acyl-ACP thioesterase family.</text>
</comment>
<evidence type="ECO:0000256" key="7">
    <source>
        <dbReference type="ARBA" id="ARBA00023160"/>
    </source>
</evidence>
<keyword evidence="2" id="KW-0444">Lipid biosynthesis</keyword>
<dbReference type="Pfam" id="PF20791">
    <property type="entry name" value="Acyl-ACP_TE_C"/>
    <property type="match status" value="1"/>
</dbReference>
<evidence type="ECO:0000259" key="8">
    <source>
        <dbReference type="Pfam" id="PF01643"/>
    </source>
</evidence>
<evidence type="ECO:0000256" key="1">
    <source>
        <dbReference type="ARBA" id="ARBA00006500"/>
    </source>
</evidence>
<evidence type="ECO:0008006" key="12">
    <source>
        <dbReference type="Google" id="ProtNLM"/>
    </source>
</evidence>
<proteinExistence type="inferred from homology"/>
<keyword evidence="7" id="KW-0275">Fatty acid biosynthesis</keyword>
<protein>
    <recommendedName>
        <fullName evidence="12">Acyl-[acyl-carrier-protein] thioesterase</fullName>
    </recommendedName>
</protein>
<keyword evidence="11" id="KW-1185">Reference proteome</keyword>
<keyword evidence="5" id="KW-0809">Transit peptide</keyword>
<evidence type="ECO:0000256" key="2">
    <source>
        <dbReference type="ARBA" id="ARBA00022516"/>
    </source>
</evidence>
<feature type="domain" description="Acyl-ACP thioesterase N-terminal hotdog" evidence="8">
    <location>
        <begin position="4"/>
        <end position="126"/>
    </location>
</feature>
<evidence type="ECO:0000256" key="6">
    <source>
        <dbReference type="ARBA" id="ARBA00023098"/>
    </source>
</evidence>
<dbReference type="GO" id="GO:0000036">
    <property type="term" value="F:acyl carrier activity"/>
    <property type="evidence" value="ECO:0007669"/>
    <property type="project" value="TreeGrafter"/>
</dbReference>
<dbReference type="Pfam" id="PF01643">
    <property type="entry name" value="Acyl-ACP_TE"/>
    <property type="match status" value="1"/>
</dbReference>
<dbReference type="GO" id="GO:0016297">
    <property type="term" value="F:fatty acyl-[ACP] hydrolase activity"/>
    <property type="evidence" value="ECO:0007669"/>
    <property type="project" value="InterPro"/>
</dbReference>
<dbReference type="InterPro" id="IPR002864">
    <property type="entry name" value="Acyl-ACP_thioesterase_NHD"/>
</dbReference>
<dbReference type="PANTHER" id="PTHR31727">
    <property type="entry name" value="OLEOYL-ACYL CARRIER PROTEIN THIOESTERASE 1, CHLOROPLASTIC"/>
    <property type="match status" value="1"/>
</dbReference>
<accession>A0A4P7W3P3</accession>
<dbReference type="KEGG" id="ddb:E7747_06845"/>
<sequence>MNPKLYSYEFYLTASEVNAQREMPLSRLVTTLIDTATGHANIIGIGFDRMIREGISWVLSRLTIDIDAPVTVNRTYRMETWIESVSRLFSERGFEMTDAETGHTVMRAHSTWMAVNMTTRRPGDLTPIFEGLDVISDRRYAGDKGGKLLPSHTPERESTYRFAVSDIDVNRHVTTRRYIDLIVDMWPLDYYDTMRPSRFELAFKHEARYDEEAVVIAASHEGSPEVNDVEIRVNSTSCCLARLRFTARD</sequence>
<dbReference type="AlphaFoldDB" id="A0A4P7W3P3"/>
<organism evidence="10 11">
    <name type="scientific">Duncaniella dubosii</name>
    <dbReference type="NCBI Taxonomy" id="2518971"/>
    <lineage>
        <taxon>Bacteria</taxon>
        <taxon>Pseudomonadati</taxon>
        <taxon>Bacteroidota</taxon>
        <taxon>Bacteroidia</taxon>
        <taxon>Bacteroidales</taxon>
        <taxon>Muribaculaceae</taxon>
        <taxon>Duncaniella</taxon>
    </lineage>
</organism>
<dbReference type="InterPro" id="IPR045023">
    <property type="entry name" value="FATA/B"/>
</dbReference>
<dbReference type="Proteomes" id="UP000297149">
    <property type="component" value="Chromosome"/>
</dbReference>
<evidence type="ECO:0000313" key="10">
    <source>
        <dbReference type="EMBL" id="QCD42015.1"/>
    </source>
</evidence>
<gene>
    <name evidence="10" type="ORF">E7747_06845</name>
</gene>
<evidence type="ECO:0000256" key="4">
    <source>
        <dbReference type="ARBA" id="ARBA00022832"/>
    </source>
</evidence>
<evidence type="ECO:0000256" key="3">
    <source>
        <dbReference type="ARBA" id="ARBA00022801"/>
    </source>
</evidence>
<dbReference type="CDD" id="cd00586">
    <property type="entry name" value="4HBT"/>
    <property type="match status" value="1"/>
</dbReference>
<keyword evidence="6" id="KW-0443">Lipid metabolism</keyword>
<dbReference type="InterPro" id="IPR049427">
    <property type="entry name" value="Acyl-ACP_TE_C"/>
</dbReference>
<keyword evidence="3" id="KW-0378">Hydrolase</keyword>
<name>A0A4P7W3P3_9BACT</name>
<evidence type="ECO:0000256" key="5">
    <source>
        <dbReference type="ARBA" id="ARBA00022946"/>
    </source>
</evidence>
<dbReference type="PANTHER" id="PTHR31727:SF6">
    <property type="entry name" value="OLEOYL-ACYL CARRIER PROTEIN THIOESTERASE 1, CHLOROPLASTIC"/>
    <property type="match status" value="1"/>
</dbReference>
<dbReference type="RefSeq" id="WP_136414939.1">
    <property type="nucleotide sequence ID" value="NZ_CP039396.1"/>
</dbReference>
<dbReference type="SUPFAM" id="SSF54637">
    <property type="entry name" value="Thioesterase/thiol ester dehydrase-isomerase"/>
    <property type="match status" value="2"/>
</dbReference>
<evidence type="ECO:0000313" key="11">
    <source>
        <dbReference type="Proteomes" id="UP000297149"/>
    </source>
</evidence>
<dbReference type="InterPro" id="IPR029069">
    <property type="entry name" value="HotDog_dom_sf"/>
</dbReference>
<dbReference type="Gene3D" id="3.10.129.10">
    <property type="entry name" value="Hotdog Thioesterase"/>
    <property type="match status" value="1"/>
</dbReference>
<dbReference type="EMBL" id="CP039396">
    <property type="protein sequence ID" value="QCD42015.1"/>
    <property type="molecule type" value="Genomic_DNA"/>
</dbReference>